<sequence>MSENEELSETSSDTQLLTAEYKDGQLQIVEMAPFDKGGEMAPEGSDMPSLEGESSQAKYVQVVNPDKSVMQLDLLNLTLVRCEDGSESYRLVSSAEVGDVGTEATVTCVLHSSDNEEVMLTEGDNGETYVMMEGGNPLVLYQSQPEAQGSQELTPQTEPTQPPKLTPNEILEKAKALQKTKNILRTQIHGHSQRGRKRKSEFPNPHELLSSPNFKLYLYSCKFCSFKCNAIKEMTAHKAAAHSAGRDNNTGKWRGARPPSASLQCALCPYRGSQHSQLMKHIQDIHSGETIESNKVLLDTAEVAAADVLVCGACGYESASRPLFRRHIETVHGATAC</sequence>
<evidence type="ECO:0000313" key="3">
    <source>
        <dbReference type="EMBL" id="KAL0809829.1"/>
    </source>
</evidence>
<dbReference type="SMART" id="SM00355">
    <property type="entry name" value="ZnF_C2H2"/>
    <property type="match status" value="3"/>
</dbReference>
<name>A0ABD0S6Y0_LOXSC</name>
<dbReference type="GO" id="GO:0008270">
    <property type="term" value="F:zinc ion binding"/>
    <property type="evidence" value="ECO:0007669"/>
    <property type="project" value="UniProtKB-KW"/>
</dbReference>
<keyword evidence="1" id="KW-0479">Metal-binding</keyword>
<evidence type="ECO:0000259" key="2">
    <source>
        <dbReference type="PROSITE" id="PS50157"/>
    </source>
</evidence>
<accession>A0ABD0S6Y0</accession>
<dbReference type="Gene3D" id="3.30.160.60">
    <property type="entry name" value="Classic Zinc Finger"/>
    <property type="match status" value="1"/>
</dbReference>
<feature type="domain" description="C2H2-type" evidence="2">
    <location>
        <begin position="263"/>
        <end position="291"/>
    </location>
</feature>
<dbReference type="PROSITE" id="PS00028">
    <property type="entry name" value="ZINC_FINGER_C2H2_1"/>
    <property type="match status" value="1"/>
</dbReference>
<evidence type="ECO:0000313" key="4">
    <source>
        <dbReference type="Proteomes" id="UP001549921"/>
    </source>
</evidence>
<dbReference type="Proteomes" id="UP001549921">
    <property type="component" value="Unassembled WGS sequence"/>
</dbReference>
<organism evidence="3 4">
    <name type="scientific">Loxostege sticticalis</name>
    <name type="common">Beet webworm moth</name>
    <dbReference type="NCBI Taxonomy" id="481309"/>
    <lineage>
        <taxon>Eukaryota</taxon>
        <taxon>Metazoa</taxon>
        <taxon>Ecdysozoa</taxon>
        <taxon>Arthropoda</taxon>
        <taxon>Hexapoda</taxon>
        <taxon>Insecta</taxon>
        <taxon>Pterygota</taxon>
        <taxon>Neoptera</taxon>
        <taxon>Endopterygota</taxon>
        <taxon>Lepidoptera</taxon>
        <taxon>Glossata</taxon>
        <taxon>Ditrysia</taxon>
        <taxon>Pyraloidea</taxon>
        <taxon>Crambidae</taxon>
        <taxon>Pyraustinae</taxon>
        <taxon>Loxostege</taxon>
    </lineage>
</organism>
<evidence type="ECO:0000256" key="1">
    <source>
        <dbReference type="PROSITE-ProRule" id="PRU00042"/>
    </source>
</evidence>
<proteinExistence type="predicted"/>
<comment type="caution">
    <text evidence="3">The sequence shown here is derived from an EMBL/GenBank/DDBJ whole genome shotgun (WGS) entry which is preliminary data.</text>
</comment>
<dbReference type="EMBL" id="JBEDNZ010000028">
    <property type="protein sequence ID" value="KAL0809830.1"/>
    <property type="molecule type" value="Genomic_DNA"/>
</dbReference>
<dbReference type="AlphaFoldDB" id="A0ABD0S6Y0"/>
<protein>
    <recommendedName>
        <fullName evidence="2">C2H2-type domain-containing protein</fullName>
    </recommendedName>
</protein>
<keyword evidence="1" id="KW-0863">Zinc-finger</keyword>
<keyword evidence="1" id="KW-0862">Zinc</keyword>
<dbReference type="InterPro" id="IPR013087">
    <property type="entry name" value="Znf_C2H2_type"/>
</dbReference>
<gene>
    <name evidence="3" type="ORF">ABMA28_011320</name>
</gene>
<dbReference type="PROSITE" id="PS50157">
    <property type="entry name" value="ZINC_FINGER_C2H2_2"/>
    <property type="match status" value="1"/>
</dbReference>
<reference evidence="3 4" key="1">
    <citation type="submission" date="2024-06" db="EMBL/GenBank/DDBJ databases">
        <title>A chromosome-level genome assembly of beet webworm, Loxostege sticticalis.</title>
        <authorList>
            <person name="Zhang Y."/>
        </authorList>
    </citation>
    <scope>NUCLEOTIDE SEQUENCE [LARGE SCALE GENOMIC DNA]</scope>
    <source>
        <strain evidence="3">AQ028</strain>
        <tissue evidence="3">Male pupae</tissue>
    </source>
</reference>
<dbReference type="EMBL" id="JBEDNZ010000028">
    <property type="protein sequence ID" value="KAL0809829.1"/>
    <property type="molecule type" value="Genomic_DNA"/>
</dbReference>